<name>A0A060T186_BLAAD</name>
<dbReference type="PhylomeDB" id="A0A060T186"/>
<accession>A0A060T186</accession>
<proteinExistence type="predicted"/>
<sequence>MGMRSPDSYNPLFIMPEKDENLDIFGAGEATSFWDPQNPPLFVSPSNSAPSRKIVPYLSLLFPNVPERAKQNNVLLESGEVDSIEEYLDSQAYCSDYDVTIVIDQGADKEDKVRTNLENIGRKARVNCAFSCCILTMVKSPHAKATLGLARLILRDLGRWWDIVGDWWDRTTTVMSNPVSDFYTYFTHFEPSPKVKDDRQSKEGDASFIERYSELLCDALGMSTVPSLAIESVNSDDIRKLFHDCITWLAGTYLRVNTVVGVNNSPDTYSVDILNFDSTVDNLLQLANKHGVEQYPVTREALLLSAKMKTSVIILQLRLLQYLLNNRQILRRPTQNDIDDMNRHLAGDIDRAQRLCPDLGIKRLDLKRFPFSFNPLVFDGVTVEIENEIRHYQRILNRPEIDHLPVQLGSREAREAIVRATYAIVHYTKPKTLGPISGQFEVSRDLKIELPKRALCTLMGDGKITFDHRDLSGYIQPLAPKVPIMLAPLHRRSIPLEWIADISGLSEYRNIPQDQLAPANYNPRTTLGGEIEFDFIYDAEIRQIARKINLPHKDDINLLVWNILKAKRQRRVEKPLLRDQRHTYRSMHVVRRELGPPENWVNRFARRII</sequence>
<reference evidence="1" key="1">
    <citation type="submission" date="2014-02" db="EMBL/GenBank/DDBJ databases">
        <authorList>
            <person name="Genoscope - CEA"/>
        </authorList>
    </citation>
    <scope>NUCLEOTIDE SEQUENCE</scope>
    <source>
        <strain evidence="1">LS3</strain>
    </source>
</reference>
<organism evidence="1">
    <name type="scientific">Blastobotrys adeninivorans</name>
    <name type="common">Yeast</name>
    <name type="synonym">Arxula adeninivorans</name>
    <dbReference type="NCBI Taxonomy" id="409370"/>
    <lineage>
        <taxon>Eukaryota</taxon>
        <taxon>Fungi</taxon>
        <taxon>Dikarya</taxon>
        <taxon>Ascomycota</taxon>
        <taxon>Saccharomycotina</taxon>
        <taxon>Dipodascomycetes</taxon>
        <taxon>Dipodascales</taxon>
        <taxon>Trichomonascaceae</taxon>
        <taxon>Blastobotrys</taxon>
    </lineage>
</organism>
<reference evidence="1" key="2">
    <citation type="submission" date="2014-06" db="EMBL/GenBank/DDBJ databases">
        <title>The complete genome of Blastobotrys (Arxula) adeninivorans LS3 - a yeast of biotechnological interest.</title>
        <authorList>
            <person name="Kunze G."/>
            <person name="Gaillardin C."/>
            <person name="Czernicka M."/>
            <person name="Durrens P."/>
            <person name="Martin T."/>
            <person name="Boer E."/>
            <person name="Gabaldon T."/>
            <person name="Cruz J."/>
            <person name="Talla E."/>
            <person name="Marck C."/>
            <person name="Goffeau A."/>
            <person name="Barbe V."/>
            <person name="Baret P."/>
            <person name="Baronian K."/>
            <person name="Beier S."/>
            <person name="Bleykasten C."/>
            <person name="Bode R."/>
            <person name="Casaregola S."/>
            <person name="Despons L."/>
            <person name="Fairhead C."/>
            <person name="Giersberg M."/>
            <person name="Gierski P."/>
            <person name="Hahnel U."/>
            <person name="Hartmann A."/>
            <person name="Jankowska D."/>
            <person name="Jubin C."/>
            <person name="Jung P."/>
            <person name="Lafontaine I."/>
            <person name="Leh-Louis V."/>
            <person name="Lemaire M."/>
            <person name="Marcet-Houben M."/>
            <person name="Mascher M."/>
            <person name="Morel G."/>
            <person name="Richard G.-F."/>
            <person name="Riechen J."/>
            <person name="Sacerdot C."/>
            <person name="Sarkar A."/>
            <person name="Savel G."/>
            <person name="Schacherer J."/>
            <person name="Sherman D."/>
            <person name="Straub M.-L."/>
            <person name="Stein N."/>
            <person name="Thierry A."/>
            <person name="Trautwein-Schult A."/>
            <person name="Westhof E."/>
            <person name="Worch S."/>
            <person name="Dujon B."/>
            <person name="Souciet J.-L."/>
            <person name="Wincker P."/>
            <person name="Scholz U."/>
            <person name="Neuveglise N."/>
        </authorList>
    </citation>
    <scope>NUCLEOTIDE SEQUENCE</scope>
    <source>
        <strain evidence="1">LS3</strain>
    </source>
</reference>
<dbReference type="AlphaFoldDB" id="A0A060T186"/>
<protein>
    <submittedName>
        <fullName evidence="1">ARAD1C22550p</fullName>
    </submittedName>
</protein>
<gene>
    <name evidence="1" type="ORF">GNLVRS02_ARAD1C22550g</name>
</gene>
<dbReference type="EMBL" id="HG937693">
    <property type="protein sequence ID" value="CDP34880.1"/>
    <property type="molecule type" value="Genomic_DNA"/>
</dbReference>
<evidence type="ECO:0000313" key="1">
    <source>
        <dbReference type="EMBL" id="CDP34880.1"/>
    </source>
</evidence>